<comment type="caution">
    <text evidence="2">The sequence shown here is derived from an EMBL/GenBank/DDBJ whole genome shotgun (WGS) entry which is preliminary data.</text>
</comment>
<evidence type="ECO:0000256" key="1">
    <source>
        <dbReference type="SAM" id="SignalP"/>
    </source>
</evidence>
<gene>
    <name evidence="2" type="ORF">N0F65_003301</name>
</gene>
<evidence type="ECO:0000313" key="2">
    <source>
        <dbReference type="EMBL" id="DAZ97874.1"/>
    </source>
</evidence>
<accession>A0AAV2YZC9</accession>
<keyword evidence="1" id="KW-0732">Signal</keyword>
<sequence>MRVVLAFLALATASNAWDSRFACCGGCSSSVRSAGEQLQGNAVIFPWQPQLPANASTAATTCAIGFPADASLGEAIGQYRVRSGGAQGELVHDQDALCCANGGLCANNKSDASGVCSCVQQWQFSGDHCELTGMRELFLCEAMH</sequence>
<name>A0AAV2YZC9_9STRA</name>
<reference evidence="2" key="2">
    <citation type="journal article" date="2023" name="Microbiol Resour">
        <title>Decontamination and Annotation of the Draft Genome Sequence of the Oomycete Lagenidium giganteum ARSEF 373.</title>
        <authorList>
            <person name="Morgan W.R."/>
            <person name="Tartar A."/>
        </authorList>
    </citation>
    <scope>NUCLEOTIDE SEQUENCE</scope>
    <source>
        <strain evidence="2">ARSEF 373</strain>
    </source>
</reference>
<organism evidence="2 3">
    <name type="scientific">Lagenidium giganteum</name>
    <dbReference type="NCBI Taxonomy" id="4803"/>
    <lineage>
        <taxon>Eukaryota</taxon>
        <taxon>Sar</taxon>
        <taxon>Stramenopiles</taxon>
        <taxon>Oomycota</taxon>
        <taxon>Peronosporomycetes</taxon>
        <taxon>Pythiales</taxon>
        <taxon>Pythiaceae</taxon>
    </lineage>
</organism>
<protein>
    <recommendedName>
        <fullName evidence="4">EGF-like domain-containing protein</fullName>
    </recommendedName>
</protein>
<dbReference type="AlphaFoldDB" id="A0AAV2YZC9"/>
<reference evidence="2" key="1">
    <citation type="submission" date="2022-11" db="EMBL/GenBank/DDBJ databases">
        <authorList>
            <person name="Morgan W.R."/>
            <person name="Tartar A."/>
        </authorList>
    </citation>
    <scope>NUCLEOTIDE SEQUENCE</scope>
    <source>
        <strain evidence="2">ARSEF 373</strain>
    </source>
</reference>
<feature type="signal peptide" evidence="1">
    <location>
        <begin position="1"/>
        <end position="16"/>
    </location>
</feature>
<proteinExistence type="predicted"/>
<feature type="chain" id="PRO_5043562153" description="EGF-like domain-containing protein" evidence="1">
    <location>
        <begin position="17"/>
        <end position="144"/>
    </location>
</feature>
<evidence type="ECO:0008006" key="4">
    <source>
        <dbReference type="Google" id="ProtNLM"/>
    </source>
</evidence>
<dbReference type="Proteomes" id="UP001146120">
    <property type="component" value="Unassembled WGS sequence"/>
</dbReference>
<evidence type="ECO:0000313" key="3">
    <source>
        <dbReference type="Proteomes" id="UP001146120"/>
    </source>
</evidence>
<keyword evidence="3" id="KW-1185">Reference proteome</keyword>
<dbReference type="EMBL" id="DAKRPA010000123">
    <property type="protein sequence ID" value="DAZ97874.1"/>
    <property type="molecule type" value="Genomic_DNA"/>
</dbReference>